<dbReference type="Gene3D" id="3.40.50.300">
    <property type="entry name" value="P-loop containing nucleotide triphosphate hydrolases"/>
    <property type="match status" value="1"/>
</dbReference>
<keyword evidence="7 13" id="KW-0808">Transferase</keyword>
<comment type="similarity">
    <text evidence="3 13">Belongs to the guanylate kinase family.</text>
</comment>
<dbReference type="GO" id="GO:0005829">
    <property type="term" value="C:cytosol"/>
    <property type="evidence" value="ECO:0007669"/>
    <property type="project" value="TreeGrafter"/>
</dbReference>
<evidence type="ECO:0000259" key="14">
    <source>
        <dbReference type="PROSITE" id="PS50052"/>
    </source>
</evidence>
<dbReference type="STRING" id="331113.SNE_A07650"/>
<comment type="function">
    <text evidence="1 13">Essential for recycling GMP and indirectly, cGMP.</text>
</comment>
<keyword evidence="6 13" id="KW-0963">Cytoplasm</keyword>
<dbReference type="SMART" id="SM00072">
    <property type="entry name" value="GuKc"/>
    <property type="match status" value="1"/>
</dbReference>
<protein>
    <recommendedName>
        <fullName evidence="5 13">Guanylate kinase</fullName>
        <ecNumber evidence="4 13">2.7.4.8</ecNumber>
    </recommendedName>
    <alternativeName>
        <fullName evidence="11 13">GMP kinase</fullName>
    </alternativeName>
</protein>
<dbReference type="RefSeq" id="WP_013943109.1">
    <property type="nucleotide sequence ID" value="NC_015713.1"/>
</dbReference>
<dbReference type="Gene3D" id="3.30.63.10">
    <property type="entry name" value="Guanylate Kinase phosphate binding domain"/>
    <property type="match status" value="1"/>
</dbReference>
<dbReference type="PROSITE" id="PS00856">
    <property type="entry name" value="GUANYLATE_KINASE_1"/>
    <property type="match status" value="1"/>
</dbReference>
<gene>
    <name evidence="13 15" type="primary">gmk</name>
    <name evidence="15" type="ordered locus">SNE_A07650</name>
</gene>
<dbReference type="PANTHER" id="PTHR23117">
    <property type="entry name" value="GUANYLATE KINASE-RELATED"/>
    <property type="match status" value="1"/>
</dbReference>
<evidence type="ECO:0000256" key="11">
    <source>
        <dbReference type="ARBA" id="ARBA00030128"/>
    </source>
</evidence>
<name>F8L7B8_SIMNZ</name>
<feature type="binding site" evidence="13">
    <location>
        <begin position="18"/>
        <end position="25"/>
    </location>
    <ligand>
        <name>ATP</name>
        <dbReference type="ChEBI" id="CHEBI:30616"/>
    </ligand>
</feature>
<comment type="subcellular location">
    <subcellularLocation>
        <location evidence="2 13">Cytoplasm</location>
    </subcellularLocation>
</comment>
<dbReference type="InterPro" id="IPR008144">
    <property type="entry name" value="Guanylate_kin-like_dom"/>
</dbReference>
<dbReference type="Proteomes" id="UP000000496">
    <property type="component" value="Chromosome gsn.131"/>
</dbReference>
<feature type="domain" description="Guanylate kinase-like" evidence="14">
    <location>
        <begin position="11"/>
        <end position="189"/>
    </location>
</feature>
<dbReference type="Pfam" id="PF00625">
    <property type="entry name" value="Guanylate_kin"/>
    <property type="match status" value="1"/>
</dbReference>
<evidence type="ECO:0000256" key="7">
    <source>
        <dbReference type="ARBA" id="ARBA00022679"/>
    </source>
</evidence>
<evidence type="ECO:0000256" key="1">
    <source>
        <dbReference type="ARBA" id="ARBA00003531"/>
    </source>
</evidence>
<dbReference type="PANTHER" id="PTHR23117:SF13">
    <property type="entry name" value="GUANYLATE KINASE"/>
    <property type="match status" value="1"/>
</dbReference>
<dbReference type="KEGG" id="sng:SNE_A07650"/>
<dbReference type="GO" id="GO:0005524">
    <property type="term" value="F:ATP binding"/>
    <property type="evidence" value="ECO:0007669"/>
    <property type="project" value="UniProtKB-UniRule"/>
</dbReference>
<evidence type="ECO:0000256" key="12">
    <source>
        <dbReference type="ARBA" id="ARBA00048594"/>
    </source>
</evidence>
<dbReference type="HAMAP" id="MF_00328">
    <property type="entry name" value="Guanylate_kinase"/>
    <property type="match status" value="1"/>
</dbReference>
<dbReference type="SUPFAM" id="SSF52540">
    <property type="entry name" value="P-loop containing nucleoside triphosphate hydrolases"/>
    <property type="match status" value="1"/>
</dbReference>
<proteinExistence type="inferred from homology"/>
<dbReference type="InterPro" id="IPR008145">
    <property type="entry name" value="GK/Ca_channel_bsu"/>
</dbReference>
<comment type="catalytic activity">
    <reaction evidence="12 13">
        <text>GMP + ATP = GDP + ADP</text>
        <dbReference type="Rhea" id="RHEA:20780"/>
        <dbReference type="ChEBI" id="CHEBI:30616"/>
        <dbReference type="ChEBI" id="CHEBI:58115"/>
        <dbReference type="ChEBI" id="CHEBI:58189"/>
        <dbReference type="ChEBI" id="CHEBI:456216"/>
        <dbReference type="EC" id="2.7.4.8"/>
    </reaction>
</comment>
<dbReference type="InterPro" id="IPR017665">
    <property type="entry name" value="Guanylate_kinase"/>
</dbReference>
<evidence type="ECO:0000256" key="2">
    <source>
        <dbReference type="ARBA" id="ARBA00004496"/>
    </source>
</evidence>
<dbReference type="EMBL" id="FR872582">
    <property type="protein sequence ID" value="CCB88642.1"/>
    <property type="molecule type" value="Genomic_DNA"/>
</dbReference>
<dbReference type="eggNOG" id="COG0194">
    <property type="taxonomic scope" value="Bacteria"/>
</dbReference>
<dbReference type="FunFam" id="3.30.63.10:FF:000005">
    <property type="entry name" value="Guanylate kinase"/>
    <property type="match status" value="1"/>
</dbReference>
<keyword evidence="8 13" id="KW-0547">Nucleotide-binding</keyword>
<dbReference type="CDD" id="cd00071">
    <property type="entry name" value="GMPK"/>
    <property type="match status" value="1"/>
</dbReference>
<evidence type="ECO:0000313" key="16">
    <source>
        <dbReference type="Proteomes" id="UP000000496"/>
    </source>
</evidence>
<dbReference type="GO" id="GO:0004385">
    <property type="term" value="F:GMP kinase activity"/>
    <property type="evidence" value="ECO:0007669"/>
    <property type="project" value="UniProtKB-UniRule"/>
</dbReference>
<keyword evidence="9 13" id="KW-0418">Kinase</keyword>
<accession>F8L7B8</accession>
<evidence type="ECO:0000256" key="9">
    <source>
        <dbReference type="ARBA" id="ARBA00022777"/>
    </source>
</evidence>
<sequence>MRPLLGNVNKGFAIVVSAPAGTGKTTLVRMLIDEFPEVFTQSISCTTRPPRQGEIDGKDYVFLTDSAFQKRIDRGEFLEHAQVFDHHYGTLKETVEEQRSTGKHVILVIDTQGALAIMGKLKALFVFVAPPSIEILKERLEKRQTESEEVIQKRLAWAQYEMDQAVHYDYKIVNDDLNTAYQVLKSIVIAEEHKIRQ</sequence>
<dbReference type="NCBIfam" id="TIGR03263">
    <property type="entry name" value="guanyl_kin"/>
    <property type="match status" value="1"/>
</dbReference>
<organism evidence="15 16">
    <name type="scientific">Simkania negevensis (strain ATCC VR-1471 / DSM 27360 / Z)</name>
    <dbReference type="NCBI Taxonomy" id="331113"/>
    <lineage>
        <taxon>Bacteria</taxon>
        <taxon>Pseudomonadati</taxon>
        <taxon>Chlamydiota</taxon>
        <taxon>Chlamydiia</taxon>
        <taxon>Parachlamydiales</taxon>
        <taxon>Simkaniaceae</taxon>
        <taxon>Simkania</taxon>
    </lineage>
</organism>
<keyword evidence="10 13" id="KW-0067">ATP-binding</keyword>
<evidence type="ECO:0000256" key="6">
    <source>
        <dbReference type="ARBA" id="ARBA00022490"/>
    </source>
</evidence>
<dbReference type="EC" id="2.7.4.8" evidence="4 13"/>
<reference evidence="15 16" key="1">
    <citation type="journal article" date="2011" name="Mol. Biol. Evol.">
        <title>Unity in variety--the pan-genome of the Chlamydiae.</title>
        <authorList>
            <person name="Collingro A."/>
            <person name="Tischler P."/>
            <person name="Weinmaier T."/>
            <person name="Penz T."/>
            <person name="Heinz E."/>
            <person name="Brunham R.C."/>
            <person name="Read T.D."/>
            <person name="Bavoil P.M."/>
            <person name="Sachse K."/>
            <person name="Kahane S."/>
            <person name="Friedman M.G."/>
            <person name="Rattei T."/>
            <person name="Myers G.S."/>
            <person name="Horn M."/>
        </authorList>
    </citation>
    <scope>NUCLEOTIDE SEQUENCE [LARGE SCALE GENOMIC DNA]</scope>
    <source>
        <strain evidence="16">ATCC VR-1471 / Z</strain>
    </source>
</reference>
<dbReference type="HOGENOM" id="CLU_001715_1_1_0"/>
<evidence type="ECO:0000256" key="3">
    <source>
        <dbReference type="ARBA" id="ARBA00005790"/>
    </source>
</evidence>
<evidence type="ECO:0000256" key="8">
    <source>
        <dbReference type="ARBA" id="ARBA00022741"/>
    </source>
</evidence>
<evidence type="ECO:0000256" key="10">
    <source>
        <dbReference type="ARBA" id="ARBA00022840"/>
    </source>
</evidence>
<dbReference type="InterPro" id="IPR020590">
    <property type="entry name" value="Guanylate_kinase_CS"/>
</dbReference>
<evidence type="ECO:0000256" key="4">
    <source>
        <dbReference type="ARBA" id="ARBA00012961"/>
    </source>
</evidence>
<evidence type="ECO:0000256" key="13">
    <source>
        <dbReference type="HAMAP-Rule" id="MF_00328"/>
    </source>
</evidence>
<dbReference type="InterPro" id="IPR027417">
    <property type="entry name" value="P-loop_NTPase"/>
</dbReference>
<dbReference type="PROSITE" id="PS50052">
    <property type="entry name" value="GUANYLATE_KINASE_2"/>
    <property type="match status" value="1"/>
</dbReference>
<evidence type="ECO:0000313" key="15">
    <source>
        <dbReference type="EMBL" id="CCB88642.1"/>
    </source>
</evidence>
<keyword evidence="16" id="KW-1185">Reference proteome</keyword>
<evidence type="ECO:0000256" key="5">
    <source>
        <dbReference type="ARBA" id="ARBA00016296"/>
    </source>
</evidence>
<dbReference type="AlphaFoldDB" id="F8L7B8"/>